<dbReference type="SUPFAM" id="SSF50182">
    <property type="entry name" value="Sm-like ribonucleoproteins"/>
    <property type="match status" value="1"/>
</dbReference>
<evidence type="ECO:0000259" key="9">
    <source>
        <dbReference type="Pfam" id="PF21082"/>
    </source>
</evidence>
<dbReference type="PANTHER" id="PTHR30566:SF25">
    <property type="entry name" value="INNER MEMBRANE PROTEIN"/>
    <property type="match status" value="1"/>
</dbReference>
<feature type="transmembrane region" description="Helical" evidence="7">
    <location>
        <begin position="135"/>
        <end position="152"/>
    </location>
</feature>
<feature type="domain" description="Mechanosensitive ion channel transmembrane helices 2/3" evidence="10">
    <location>
        <begin position="137"/>
        <end position="178"/>
    </location>
</feature>
<evidence type="ECO:0000256" key="4">
    <source>
        <dbReference type="ARBA" id="ARBA00022692"/>
    </source>
</evidence>
<evidence type="ECO:0000259" key="8">
    <source>
        <dbReference type="Pfam" id="PF00924"/>
    </source>
</evidence>
<evidence type="ECO:0000256" key="6">
    <source>
        <dbReference type="ARBA" id="ARBA00023136"/>
    </source>
</evidence>
<feature type="domain" description="Mechanosensitive ion channel MscS" evidence="8">
    <location>
        <begin position="180"/>
        <end position="245"/>
    </location>
</feature>
<protein>
    <submittedName>
        <fullName evidence="11">Low conductance mechanosensitive channel YnaI</fullName>
    </submittedName>
</protein>
<organism evidence="11">
    <name type="scientific">mine drainage metagenome</name>
    <dbReference type="NCBI Taxonomy" id="410659"/>
    <lineage>
        <taxon>unclassified sequences</taxon>
        <taxon>metagenomes</taxon>
        <taxon>ecological metagenomes</taxon>
    </lineage>
</organism>
<proteinExistence type="inferred from homology"/>
<feature type="transmembrane region" description="Helical" evidence="7">
    <location>
        <begin position="15"/>
        <end position="34"/>
    </location>
</feature>
<evidence type="ECO:0000256" key="1">
    <source>
        <dbReference type="ARBA" id="ARBA00004651"/>
    </source>
</evidence>
<feature type="domain" description="Mechanosensitive ion channel MscS C-terminal" evidence="9">
    <location>
        <begin position="252"/>
        <end position="337"/>
    </location>
</feature>
<evidence type="ECO:0000256" key="7">
    <source>
        <dbReference type="SAM" id="Phobius"/>
    </source>
</evidence>
<comment type="subcellular location">
    <subcellularLocation>
        <location evidence="1">Cell membrane</location>
        <topology evidence="1">Multi-pass membrane protein</topology>
    </subcellularLocation>
</comment>
<dbReference type="Gene3D" id="3.30.70.100">
    <property type="match status" value="1"/>
</dbReference>
<evidence type="ECO:0000313" key="11">
    <source>
        <dbReference type="EMBL" id="OIQ89762.1"/>
    </source>
</evidence>
<dbReference type="InterPro" id="IPR023408">
    <property type="entry name" value="MscS_beta-dom_sf"/>
</dbReference>
<evidence type="ECO:0000256" key="3">
    <source>
        <dbReference type="ARBA" id="ARBA00022475"/>
    </source>
</evidence>
<keyword evidence="3" id="KW-1003">Cell membrane</keyword>
<dbReference type="Gene3D" id="1.10.287.1260">
    <property type="match status" value="1"/>
</dbReference>
<keyword evidence="5 7" id="KW-1133">Transmembrane helix</keyword>
<comment type="caution">
    <text evidence="11">The sequence shown here is derived from an EMBL/GenBank/DDBJ whole genome shotgun (WGS) entry which is preliminary data.</text>
</comment>
<dbReference type="InterPro" id="IPR049278">
    <property type="entry name" value="MS_channel_C"/>
</dbReference>
<dbReference type="Pfam" id="PF00924">
    <property type="entry name" value="MS_channel_2nd"/>
    <property type="match status" value="1"/>
</dbReference>
<dbReference type="InterPro" id="IPR049142">
    <property type="entry name" value="MS_channel_1st"/>
</dbReference>
<evidence type="ECO:0000259" key="10">
    <source>
        <dbReference type="Pfam" id="PF21088"/>
    </source>
</evidence>
<dbReference type="Gene3D" id="2.30.30.60">
    <property type="match status" value="1"/>
</dbReference>
<dbReference type="SUPFAM" id="SSF82689">
    <property type="entry name" value="Mechanosensitive channel protein MscS (YggB), C-terminal domain"/>
    <property type="match status" value="1"/>
</dbReference>
<dbReference type="GO" id="GO:0005886">
    <property type="term" value="C:plasma membrane"/>
    <property type="evidence" value="ECO:0007669"/>
    <property type="project" value="UniProtKB-SubCell"/>
</dbReference>
<name>A0A1J5R2R1_9ZZZZ</name>
<dbReference type="AlphaFoldDB" id="A0A1J5R2R1"/>
<dbReference type="EMBL" id="MLJW01000316">
    <property type="protein sequence ID" value="OIQ89762.1"/>
    <property type="molecule type" value="Genomic_DNA"/>
</dbReference>
<reference evidence="11" key="1">
    <citation type="submission" date="2016-10" db="EMBL/GenBank/DDBJ databases">
        <title>Sequence of Gallionella enrichment culture.</title>
        <authorList>
            <person name="Poehlein A."/>
            <person name="Muehling M."/>
            <person name="Daniel R."/>
        </authorList>
    </citation>
    <scope>NUCLEOTIDE SEQUENCE</scope>
</reference>
<dbReference type="InterPro" id="IPR010920">
    <property type="entry name" value="LSM_dom_sf"/>
</dbReference>
<accession>A0A1J5R2R1</accession>
<sequence length="350" mass="39185">MQDIFNYSIFGNTTSSYLMAFGIFIFGVVIVYGFKKYILNRLKKWAAKTDNSIDDFLIEVIDKYLILVVYFGVLYISLHTLLLTDDFKHGLRTAAVVLITVLAVRAVVSVVNFGLQSYWHKSVNSLNGEKQLKGVLGLINFVIWVLALVFLLDNLGVKVSAVVAGLGIGGIAVALAAQAILGDLFSYFVIFFDKPFAVGDFIIISDKMGVVEDIGIKTTRIRAIGGELLIFSNTDLTNSRVHNFKKMEQRRVVFKLGVTYQTSSEKLKAIPQMVKQAIEEQEGAAFDRGHFASYGDFSLNFEFVYYVTGADYNKYMDIQQAINLNVFEAFEKEGVEFAYPTQTLFIAKNN</sequence>
<dbReference type="Pfam" id="PF21088">
    <property type="entry name" value="MS_channel_1st"/>
    <property type="match status" value="1"/>
</dbReference>
<dbReference type="Pfam" id="PF21082">
    <property type="entry name" value="MS_channel_3rd"/>
    <property type="match status" value="1"/>
</dbReference>
<feature type="transmembrane region" description="Helical" evidence="7">
    <location>
        <begin position="164"/>
        <end position="192"/>
    </location>
</feature>
<dbReference type="InterPro" id="IPR011066">
    <property type="entry name" value="MscS_channel_C_sf"/>
</dbReference>
<evidence type="ECO:0000256" key="2">
    <source>
        <dbReference type="ARBA" id="ARBA00008017"/>
    </source>
</evidence>
<dbReference type="InterPro" id="IPR011014">
    <property type="entry name" value="MscS_channel_TM-2"/>
</dbReference>
<evidence type="ECO:0000256" key="5">
    <source>
        <dbReference type="ARBA" id="ARBA00022989"/>
    </source>
</evidence>
<dbReference type="InterPro" id="IPR006685">
    <property type="entry name" value="MscS_channel_2nd"/>
</dbReference>
<keyword evidence="4 7" id="KW-0812">Transmembrane</keyword>
<feature type="transmembrane region" description="Helical" evidence="7">
    <location>
        <begin position="94"/>
        <end position="115"/>
    </location>
</feature>
<gene>
    <name evidence="11" type="primary">ynaI_6</name>
    <name evidence="11" type="ORF">GALL_283260</name>
</gene>
<dbReference type="PANTHER" id="PTHR30566">
    <property type="entry name" value="YNAI-RELATED MECHANOSENSITIVE ION CHANNEL"/>
    <property type="match status" value="1"/>
</dbReference>
<keyword evidence="6 7" id="KW-0472">Membrane</keyword>
<dbReference type="SUPFAM" id="SSF82861">
    <property type="entry name" value="Mechanosensitive channel protein MscS (YggB), transmembrane region"/>
    <property type="match status" value="1"/>
</dbReference>
<comment type="similarity">
    <text evidence="2">Belongs to the MscS (TC 1.A.23) family.</text>
</comment>
<feature type="transmembrane region" description="Helical" evidence="7">
    <location>
        <begin position="64"/>
        <end position="82"/>
    </location>
</feature>
<dbReference type="GO" id="GO:0055085">
    <property type="term" value="P:transmembrane transport"/>
    <property type="evidence" value="ECO:0007669"/>
    <property type="project" value="InterPro"/>
</dbReference>